<dbReference type="RefSeq" id="WP_238293618.1">
    <property type="nucleotide sequence ID" value="NZ_BPQS01000073.1"/>
</dbReference>
<keyword evidence="2" id="KW-0732">Signal</keyword>
<feature type="compositionally biased region" description="Gly residues" evidence="1">
    <location>
        <begin position="84"/>
        <end position="96"/>
    </location>
</feature>
<dbReference type="EMBL" id="JAUFPT010000065">
    <property type="protein sequence ID" value="MDN3573013.1"/>
    <property type="molecule type" value="Genomic_DNA"/>
</dbReference>
<sequence>MKTLISIVAAGLLATGSAALAAGETGAAGGDAPRGPRMQGSPNAAGFTGKSDTTGSAKTGAPGSEMPKQDGRMQGPPNAAGFQQGNGGAAGASGSR</sequence>
<evidence type="ECO:0000256" key="1">
    <source>
        <dbReference type="SAM" id="MobiDB-lite"/>
    </source>
</evidence>
<name>A0ABT8AUR1_9HYPH</name>
<evidence type="ECO:0008006" key="5">
    <source>
        <dbReference type="Google" id="ProtNLM"/>
    </source>
</evidence>
<proteinExistence type="predicted"/>
<dbReference type="Proteomes" id="UP001244297">
    <property type="component" value="Unassembled WGS sequence"/>
</dbReference>
<keyword evidence="4" id="KW-1185">Reference proteome</keyword>
<feature type="region of interest" description="Disordered" evidence="1">
    <location>
        <begin position="24"/>
        <end position="96"/>
    </location>
</feature>
<evidence type="ECO:0000313" key="3">
    <source>
        <dbReference type="EMBL" id="MDN3573013.1"/>
    </source>
</evidence>
<gene>
    <name evidence="3" type="ORF">QWZ18_20585</name>
</gene>
<feature type="compositionally biased region" description="Low complexity" evidence="1">
    <location>
        <begin position="24"/>
        <end position="37"/>
    </location>
</feature>
<comment type="caution">
    <text evidence="3">The sequence shown here is derived from an EMBL/GenBank/DDBJ whole genome shotgun (WGS) entry which is preliminary data.</text>
</comment>
<feature type="chain" id="PRO_5047059130" description="Lipoprotein" evidence="2">
    <location>
        <begin position="22"/>
        <end position="96"/>
    </location>
</feature>
<protein>
    <recommendedName>
        <fullName evidence="5">Lipoprotein</fullName>
    </recommendedName>
</protein>
<evidence type="ECO:0000256" key="2">
    <source>
        <dbReference type="SAM" id="SignalP"/>
    </source>
</evidence>
<reference evidence="4" key="1">
    <citation type="journal article" date="2019" name="Int. J. Syst. Evol. Microbiol.">
        <title>The Global Catalogue of Microorganisms (GCM) 10K type strain sequencing project: providing services to taxonomists for standard genome sequencing and annotation.</title>
        <authorList>
            <consortium name="The Broad Institute Genomics Platform"/>
            <consortium name="The Broad Institute Genome Sequencing Center for Infectious Disease"/>
            <person name="Wu L."/>
            <person name="Ma J."/>
        </authorList>
    </citation>
    <scope>NUCLEOTIDE SEQUENCE [LARGE SCALE GENOMIC DNA]</scope>
    <source>
        <strain evidence="4">CECT 7806</strain>
    </source>
</reference>
<accession>A0ABT8AUR1</accession>
<feature type="signal peptide" evidence="2">
    <location>
        <begin position="1"/>
        <end position="21"/>
    </location>
</feature>
<organism evidence="3 4">
    <name type="scientific">Methylobacterium longum</name>
    <dbReference type="NCBI Taxonomy" id="767694"/>
    <lineage>
        <taxon>Bacteria</taxon>
        <taxon>Pseudomonadati</taxon>
        <taxon>Pseudomonadota</taxon>
        <taxon>Alphaproteobacteria</taxon>
        <taxon>Hyphomicrobiales</taxon>
        <taxon>Methylobacteriaceae</taxon>
        <taxon>Methylobacterium</taxon>
    </lineage>
</organism>
<evidence type="ECO:0000313" key="4">
    <source>
        <dbReference type="Proteomes" id="UP001244297"/>
    </source>
</evidence>